<feature type="transmembrane region" description="Helical" evidence="9">
    <location>
        <begin position="149"/>
        <end position="169"/>
    </location>
</feature>
<evidence type="ECO:0000256" key="6">
    <source>
        <dbReference type="ARBA" id="ARBA00023012"/>
    </source>
</evidence>
<evidence type="ECO:0000256" key="3">
    <source>
        <dbReference type="ARBA" id="ARBA00022553"/>
    </source>
</evidence>
<dbReference type="InterPro" id="IPR005467">
    <property type="entry name" value="His_kinase_dom"/>
</dbReference>
<dbReference type="PROSITE" id="PS50109">
    <property type="entry name" value="HIS_KIN"/>
    <property type="match status" value="1"/>
</dbReference>
<feature type="transmembrane region" description="Helical" evidence="9">
    <location>
        <begin position="85"/>
        <end position="102"/>
    </location>
</feature>
<keyword evidence="5 12" id="KW-0418">Kinase</keyword>
<dbReference type="AlphaFoldDB" id="A0A4R5LYE6"/>
<evidence type="ECO:0000256" key="7">
    <source>
        <dbReference type="PROSITE-ProRule" id="PRU00169"/>
    </source>
</evidence>
<dbReference type="PROSITE" id="PS50110">
    <property type="entry name" value="RESPONSE_REGULATORY"/>
    <property type="match status" value="1"/>
</dbReference>
<dbReference type="Gene3D" id="1.10.287.130">
    <property type="match status" value="1"/>
</dbReference>
<dbReference type="SMART" id="SM00388">
    <property type="entry name" value="HisKA"/>
    <property type="match status" value="1"/>
</dbReference>
<feature type="transmembrane region" description="Helical" evidence="9">
    <location>
        <begin position="200"/>
        <end position="220"/>
    </location>
</feature>
<keyword evidence="9" id="KW-0812">Transmembrane</keyword>
<reference evidence="12 13" key="1">
    <citation type="submission" date="2019-03" db="EMBL/GenBank/DDBJ databases">
        <title>Paraburkholderia sp. 4M-K11, isolated from subtropical forest soil.</title>
        <authorList>
            <person name="Gao Z.-H."/>
            <person name="Qiu L.-H."/>
        </authorList>
    </citation>
    <scope>NUCLEOTIDE SEQUENCE [LARGE SCALE GENOMIC DNA]</scope>
    <source>
        <strain evidence="12 13">4M-K11</strain>
    </source>
</reference>
<dbReference type="InterPro" id="IPR050736">
    <property type="entry name" value="Sensor_HK_Regulatory"/>
</dbReference>
<evidence type="ECO:0000313" key="12">
    <source>
        <dbReference type="EMBL" id="TDG17278.1"/>
    </source>
</evidence>
<evidence type="ECO:0000256" key="1">
    <source>
        <dbReference type="ARBA" id="ARBA00000085"/>
    </source>
</evidence>
<evidence type="ECO:0000256" key="4">
    <source>
        <dbReference type="ARBA" id="ARBA00022679"/>
    </source>
</evidence>
<dbReference type="Pfam" id="PF00072">
    <property type="entry name" value="Response_reg"/>
    <property type="match status" value="1"/>
</dbReference>
<feature type="coiled-coil region" evidence="8">
    <location>
        <begin position="282"/>
        <end position="316"/>
    </location>
</feature>
<accession>A0A4R5LYE6</accession>
<keyword evidence="8" id="KW-0175">Coiled coil</keyword>
<feature type="modified residue" description="4-aspartylphosphate" evidence="7">
    <location>
        <position position="621"/>
    </location>
</feature>
<dbReference type="EC" id="2.7.13.3" evidence="2"/>
<evidence type="ECO:0000256" key="5">
    <source>
        <dbReference type="ARBA" id="ARBA00022777"/>
    </source>
</evidence>
<keyword evidence="9" id="KW-0472">Membrane</keyword>
<feature type="domain" description="Response regulatory" evidence="11">
    <location>
        <begin position="570"/>
        <end position="685"/>
    </location>
</feature>
<dbReference type="SUPFAM" id="SSF52172">
    <property type="entry name" value="CheY-like"/>
    <property type="match status" value="1"/>
</dbReference>
<feature type="transmembrane region" description="Helical" evidence="9">
    <location>
        <begin position="175"/>
        <end position="193"/>
    </location>
</feature>
<dbReference type="InterPro" id="IPR036890">
    <property type="entry name" value="HATPase_C_sf"/>
</dbReference>
<dbReference type="SMART" id="SM00448">
    <property type="entry name" value="REC"/>
    <property type="match status" value="1"/>
</dbReference>
<dbReference type="Gene3D" id="3.40.50.2300">
    <property type="match status" value="1"/>
</dbReference>
<evidence type="ECO:0000256" key="2">
    <source>
        <dbReference type="ARBA" id="ARBA00012438"/>
    </source>
</evidence>
<keyword evidence="9" id="KW-1133">Transmembrane helix</keyword>
<protein>
    <recommendedName>
        <fullName evidence="2">histidine kinase</fullName>
        <ecNumber evidence="2">2.7.13.3</ecNumber>
    </recommendedName>
</protein>
<dbReference type="InterPro" id="IPR003661">
    <property type="entry name" value="HisK_dim/P_dom"/>
</dbReference>
<dbReference type="Proteomes" id="UP000295722">
    <property type="component" value="Unassembled WGS sequence"/>
</dbReference>
<name>A0A4R5LYE6_9BURK</name>
<comment type="caution">
    <text evidence="12">The sequence shown here is derived from an EMBL/GenBank/DDBJ whole genome shotgun (WGS) entry which is preliminary data.</text>
</comment>
<dbReference type="Pfam" id="PF02518">
    <property type="entry name" value="HATPase_c"/>
    <property type="match status" value="1"/>
</dbReference>
<proteinExistence type="predicted"/>
<dbReference type="PANTHER" id="PTHR43711:SF1">
    <property type="entry name" value="HISTIDINE KINASE 1"/>
    <property type="match status" value="1"/>
</dbReference>
<dbReference type="InterPro" id="IPR003594">
    <property type="entry name" value="HATPase_dom"/>
</dbReference>
<dbReference type="PANTHER" id="PTHR43711">
    <property type="entry name" value="TWO-COMPONENT HISTIDINE KINASE"/>
    <property type="match status" value="1"/>
</dbReference>
<dbReference type="InterPro" id="IPR011006">
    <property type="entry name" value="CheY-like_superfamily"/>
</dbReference>
<dbReference type="Gene3D" id="3.30.565.10">
    <property type="entry name" value="Histidine kinase-like ATPase, C-terminal domain"/>
    <property type="match status" value="1"/>
</dbReference>
<keyword evidence="6" id="KW-0902">Two-component regulatory system</keyword>
<dbReference type="OrthoDB" id="6114847at2"/>
<evidence type="ECO:0000256" key="9">
    <source>
        <dbReference type="SAM" id="Phobius"/>
    </source>
</evidence>
<dbReference type="CDD" id="cd00075">
    <property type="entry name" value="HATPase"/>
    <property type="match status" value="1"/>
</dbReference>
<dbReference type="InterPro" id="IPR004358">
    <property type="entry name" value="Sig_transdc_His_kin-like_C"/>
</dbReference>
<dbReference type="InterPro" id="IPR001789">
    <property type="entry name" value="Sig_transdc_resp-reg_receiver"/>
</dbReference>
<keyword evidence="13" id="KW-1185">Reference proteome</keyword>
<dbReference type="Pfam" id="PF00512">
    <property type="entry name" value="HisKA"/>
    <property type="match status" value="1"/>
</dbReference>
<dbReference type="PRINTS" id="PR00344">
    <property type="entry name" value="BCTRLSENSOR"/>
</dbReference>
<evidence type="ECO:0000259" key="11">
    <source>
        <dbReference type="PROSITE" id="PS50110"/>
    </source>
</evidence>
<dbReference type="CDD" id="cd00082">
    <property type="entry name" value="HisKA"/>
    <property type="match status" value="1"/>
</dbReference>
<dbReference type="SUPFAM" id="SSF55874">
    <property type="entry name" value="ATPase domain of HSP90 chaperone/DNA topoisomerase II/histidine kinase"/>
    <property type="match status" value="1"/>
</dbReference>
<dbReference type="InterPro" id="IPR036097">
    <property type="entry name" value="HisK_dim/P_sf"/>
</dbReference>
<evidence type="ECO:0000256" key="8">
    <source>
        <dbReference type="SAM" id="Coils"/>
    </source>
</evidence>
<gene>
    <name evidence="12" type="ORF">EYW47_38330</name>
</gene>
<organism evidence="12 13">
    <name type="scientific">Paraburkholderia silviterrae</name>
    <dbReference type="NCBI Taxonomy" id="2528715"/>
    <lineage>
        <taxon>Bacteria</taxon>
        <taxon>Pseudomonadati</taxon>
        <taxon>Pseudomonadota</taxon>
        <taxon>Betaproteobacteria</taxon>
        <taxon>Burkholderiales</taxon>
        <taxon>Burkholderiaceae</taxon>
        <taxon>Paraburkholderia</taxon>
    </lineage>
</organism>
<feature type="transmembrane region" description="Helical" evidence="9">
    <location>
        <begin position="114"/>
        <end position="137"/>
    </location>
</feature>
<evidence type="ECO:0000313" key="13">
    <source>
        <dbReference type="Proteomes" id="UP000295722"/>
    </source>
</evidence>
<evidence type="ECO:0000259" key="10">
    <source>
        <dbReference type="PROSITE" id="PS50109"/>
    </source>
</evidence>
<feature type="domain" description="Histidine kinase" evidence="10">
    <location>
        <begin position="320"/>
        <end position="545"/>
    </location>
</feature>
<dbReference type="EMBL" id="SMRP01000047">
    <property type="protein sequence ID" value="TDG17278.1"/>
    <property type="molecule type" value="Genomic_DNA"/>
</dbReference>
<dbReference type="SUPFAM" id="SSF47384">
    <property type="entry name" value="Homodimeric domain of signal transducing histidine kinase"/>
    <property type="match status" value="1"/>
</dbReference>
<keyword evidence="3 7" id="KW-0597">Phosphoprotein</keyword>
<dbReference type="GO" id="GO:0000155">
    <property type="term" value="F:phosphorelay sensor kinase activity"/>
    <property type="evidence" value="ECO:0007669"/>
    <property type="project" value="InterPro"/>
</dbReference>
<dbReference type="CDD" id="cd00156">
    <property type="entry name" value="REC"/>
    <property type="match status" value="1"/>
</dbReference>
<dbReference type="SMART" id="SM00387">
    <property type="entry name" value="HATPase_c"/>
    <property type="match status" value="1"/>
</dbReference>
<keyword evidence="4" id="KW-0808">Transferase</keyword>
<comment type="catalytic activity">
    <reaction evidence="1">
        <text>ATP + protein L-histidine = ADP + protein N-phospho-L-histidine.</text>
        <dbReference type="EC" id="2.7.13.3"/>
    </reaction>
</comment>
<sequence>MNWHACAPDVLPASRGQRAYRRVAMNMFRFQSAEESKFLKRSPAPAAVRAWLVDMLCWPARFEDPQVEQEFTEDYGQRFADFRRAALVLGTLIWVCFGYWEISLAQSSPVFRPYFPEVFAFRCAGALGASVGIVLAFRLAFHRDRVAHWVLLSGLAFMCLCLMMQTFLAPRPFNFTHFFVGFYLILFYQFGFLRLRAKATLILTACVIAAIVMAQLLTQAVEPDNFAAGMFYLLNVAVLGHSVNVNAERHVRDRYVAVQALAQSNDTLQIVNSALAQKHHDLERARRDQQTKSEALIALREQQREAAEQASRAKSRFLAAAAHDLRQPMHALNLFLAAADEALVARDVEASSRLIGEARKASVLTARLFNAVLDLSKLESGHVNPNYTSVDLSRVTEETVEQLAPFAESCGVALRYGKARQKPAWVRTDADWIPRVLSNLISNGIKYSDPSKTGRRAVLVGVVRMPNYVRLDVLDNGIGIAPEHWDAIFQPFVQIGNPERDREKGLGLGLSIVNAVVSLLEGHRLELKSIEGRGSRFSVRMPVADPFALQDAAIAPADAASSPASLRGLYVLLVEDDSLVRASMEALFSRWGVLFDSVRSVAELGDLLEEIERVPDLVISDYRLPERSTASDVVRLLGEHFSRPVPCLVVTGEAGVSTQGVLPARCVLSKPLSPDLLIARMLELTEAPAQA</sequence>